<keyword evidence="4 6" id="KW-0472">Membrane</keyword>
<accession>A0A8H3TMY2</accession>
<feature type="region of interest" description="Disordered" evidence="5">
    <location>
        <begin position="1"/>
        <end position="21"/>
    </location>
</feature>
<reference evidence="7" key="1">
    <citation type="submission" date="2020-07" db="EMBL/GenBank/DDBJ databases">
        <title>Draft Genome Sequence of a Deep-Sea Yeast, Naganishia (Cryptococcus) liquefaciens strain N6.</title>
        <authorList>
            <person name="Han Y.W."/>
            <person name="Kajitani R."/>
            <person name="Morimoto H."/>
            <person name="Parhat M."/>
            <person name="Tsubouchi H."/>
            <person name="Bakenova O."/>
            <person name="Ogata M."/>
            <person name="Argunhan B."/>
            <person name="Aoki R."/>
            <person name="Kajiwara S."/>
            <person name="Itoh T."/>
            <person name="Iwasaki H."/>
        </authorList>
    </citation>
    <scope>NUCLEOTIDE SEQUENCE</scope>
    <source>
        <strain evidence="7">N6</strain>
    </source>
</reference>
<dbReference type="AlphaFoldDB" id="A0A8H3TMY2"/>
<dbReference type="EMBL" id="BLZA01000005">
    <property type="protein sequence ID" value="GHJ84007.1"/>
    <property type="molecule type" value="Genomic_DNA"/>
</dbReference>
<protein>
    <submittedName>
        <fullName evidence="7">Uncharacterized protein</fullName>
    </submittedName>
</protein>
<proteinExistence type="predicted"/>
<keyword evidence="3 6" id="KW-1133">Transmembrane helix</keyword>
<evidence type="ECO:0000313" key="8">
    <source>
        <dbReference type="Proteomes" id="UP000620104"/>
    </source>
</evidence>
<comment type="caution">
    <text evidence="7">The sequence shown here is derived from an EMBL/GenBank/DDBJ whole genome shotgun (WGS) entry which is preliminary data.</text>
</comment>
<dbReference type="InterPro" id="IPR038665">
    <property type="entry name" value="Voltage-dep_anion_channel_sf"/>
</dbReference>
<organism evidence="7 8">
    <name type="scientific">Naganishia liquefaciens</name>
    <dbReference type="NCBI Taxonomy" id="104408"/>
    <lineage>
        <taxon>Eukaryota</taxon>
        <taxon>Fungi</taxon>
        <taxon>Dikarya</taxon>
        <taxon>Basidiomycota</taxon>
        <taxon>Agaricomycotina</taxon>
        <taxon>Tremellomycetes</taxon>
        <taxon>Filobasidiales</taxon>
        <taxon>Filobasidiaceae</taxon>
        <taxon>Naganishia</taxon>
    </lineage>
</organism>
<comment type="subcellular location">
    <subcellularLocation>
        <location evidence="1">Membrane</location>
        <topology evidence="1">Multi-pass membrane protein</topology>
    </subcellularLocation>
</comment>
<evidence type="ECO:0000313" key="7">
    <source>
        <dbReference type="EMBL" id="GHJ84007.1"/>
    </source>
</evidence>
<dbReference type="PANTHER" id="PTHR31162:SF0">
    <property type="entry name" value="MALIC ACID TRANSPORT PROTEIN"/>
    <property type="match status" value="1"/>
</dbReference>
<keyword evidence="8" id="KW-1185">Reference proteome</keyword>
<evidence type="ECO:0000256" key="2">
    <source>
        <dbReference type="ARBA" id="ARBA00022692"/>
    </source>
</evidence>
<feature type="transmembrane region" description="Helical" evidence="6">
    <location>
        <begin position="197"/>
        <end position="215"/>
    </location>
</feature>
<dbReference type="GO" id="GO:0015140">
    <property type="term" value="F:malate transmembrane transporter activity"/>
    <property type="evidence" value="ECO:0007669"/>
    <property type="project" value="InterPro"/>
</dbReference>
<evidence type="ECO:0000256" key="5">
    <source>
        <dbReference type="SAM" id="MobiDB-lite"/>
    </source>
</evidence>
<gene>
    <name evidence="7" type="ORF">NliqN6_0409</name>
</gene>
<evidence type="ECO:0000256" key="3">
    <source>
        <dbReference type="ARBA" id="ARBA00022989"/>
    </source>
</evidence>
<name>A0A8H3TMY2_9TREE</name>
<dbReference type="PANTHER" id="PTHR31162">
    <property type="entry name" value="MALIC ACID TRANSPORT PROTEIN-RELATED"/>
    <property type="match status" value="1"/>
</dbReference>
<dbReference type="Gene3D" id="1.50.10.150">
    <property type="entry name" value="Voltage-dependent anion channel"/>
    <property type="match status" value="1"/>
</dbReference>
<evidence type="ECO:0000256" key="1">
    <source>
        <dbReference type="ARBA" id="ARBA00004141"/>
    </source>
</evidence>
<dbReference type="Proteomes" id="UP000620104">
    <property type="component" value="Unassembled WGS sequence"/>
</dbReference>
<feature type="transmembrane region" description="Helical" evidence="6">
    <location>
        <begin position="127"/>
        <end position="148"/>
    </location>
</feature>
<keyword evidence="2 6" id="KW-0812">Transmembrane</keyword>
<feature type="transmembrane region" description="Helical" evidence="6">
    <location>
        <begin position="325"/>
        <end position="348"/>
    </location>
</feature>
<feature type="transmembrane region" description="Helical" evidence="6">
    <location>
        <begin position="55"/>
        <end position="80"/>
    </location>
</feature>
<dbReference type="GO" id="GO:0016020">
    <property type="term" value="C:membrane"/>
    <property type="evidence" value="ECO:0007669"/>
    <property type="project" value="UniProtKB-SubCell"/>
</dbReference>
<feature type="transmembrane region" description="Helical" evidence="6">
    <location>
        <begin position="154"/>
        <end position="176"/>
    </location>
</feature>
<evidence type="ECO:0000256" key="6">
    <source>
        <dbReference type="SAM" id="Phobius"/>
    </source>
</evidence>
<evidence type="ECO:0000256" key="4">
    <source>
        <dbReference type="ARBA" id="ARBA00023136"/>
    </source>
</evidence>
<dbReference type="InterPro" id="IPR030185">
    <property type="entry name" value="Mae1"/>
</dbReference>
<feature type="transmembrane region" description="Helical" evidence="6">
    <location>
        <begin position="86"/>
        <end position="106"/>
    </location>
</feature>
<dbReference type="InterPro" id="IPR004695">
    <property type="entry name" value="SLAC1/Mae1/Ssu1/TehA"/>
</dbReference>
<sequence>MTTNASRPSRSTTWPSVSLSDRASAGDQLEEKIFTSSQSESPTLPHGWKAKSQWWTWNCFTVNMGTGGVAILIGGCPFAFNGQRVLGTIFFFIDVVIFLINIAGVTSRAIYHPRTFKSSFYDHEDGIYVPCIALAFATLFVCVIDYAVPYVGQWLVTVLQVVWLAYAAVGLVIAMIMEYTVRGSLRPLSAITPADCLLVFPLMLGGTTGSALAAVVPESQATYIIVLSYMLQGMGWFLSLMKLSVWMCRSILLPTPPPESIFQFLMAVGPPGFTAFGKSAWHSEYVIHQLRQLAFMNLARSTRNAFPAAGLLDAEGARIFQVISLWYSLPLLGLALYLWVTPLVLYTIGTIKIRKFRWTMSFWSLTFPSTGMFMASAQLGEQLPSKTFNIWISKTLLRPKAKRPEDIFSYHGLHQGEVFEDGNHVNVNVQRMRTRQQDIENGETPSKRYIAEFSNGA</sequence>
<dbReference type="Pfam" id="PF03595">
    <property type="entry name" value="SLAC1"/>
    <property type="match status" value="1"/>
</dbReference>
<feature type="transmembrane region" description="Helical" evidence="6">
    <location>
        <begin position="221"/>
        <end position="240"/>
    </location>
</feature>
<dbReference type="OrthoDB" id="2901184at2759"/>